<gene>
    <name evidence="3" type="ORF">DXN05_09440</name>
</gene>
<evidence type="ECO:0000313" key="3">
    <source>
        <dbReference type="EMBL" id="RFM28976.1"/>
    </source>
</evidence>
<dbReference type="Proteomes" id="UP000261284">
    <property type="component" value="Unassembled WGS sequence"/>
</dbReference>
<feature type="signal peptide" evidence="1">
    <location>
        <begin position="1"/>
        <end position="22"/>
    </location>
</feature>
<accession>A0A3E1NM17</accession>
<dbReference type="AlphaFoldDB" id="A0A3E1NM17"/>
<evidence type="ECO:0000313" key="4">
    <source>
        <dbReference type="Proteomes" id="UP000261284"/>
    </source>
</evidence>
<dbReference type="EMBL" id="QTJU01000002">
    <property type="protein sequence ID" value="RFM28976.1"/>
    <property type="molecule type" value="Genomic_DNA"/>
</dbReference>
<dbReference type="RefSeq" id="WP_116846962.1">
    <property type="nucleotide sequence ID" value="NZ_QTJU01000002.1"/>
</dbReference>
<protein>
    <submittedName>
        <fullName evidence="3">PorT family protein</fullName>
    </submittedName>
</protein>
<feature type="chain" id="PRO_5017647471" evidence="1">
    <location>
        <begin position="23"/>
        <end position="251"/>
    </location>
</feature>
<comment type="caution">
    <text evidence="3">The sequence shown here is derived from an EMBL/GenBank/DDBJ whole genome shotgun (WGS) entry which is preliminary data.</text>
</comment>
<sequence>MKNHCLAAVAALVCLFSANVTAQTWLGLKAGISIPNLSAGSSSSPVSKGYSSRQGPDASVFAIFHVSGVFSIQPEINYSSQGGKKNGAQALPVTPDVAQMLPPGTSYIYAHFKSEVKINYLMIPILARFDFKLSHKWFWYVDGGPFAAFLLSAHNVTSGTSPLYLDEQLTQPLPLGDQPFDNKENIKSQLHTFNTGVAANIGIGCGLGKGRLFLEGGGNYGFLTIQKGTVNGENNTGAATIRLGYQLALKH</sequence>
<reference evidence="3 4" key="1">
    <citation type="submission" date="2018-08" db="EMBL/GenBank/DDBJ databases">
        <title>Chitinophagaceae sp. K23C18032701, a novel bacterium isolated from forest soil.</title>
        <authorList>
            <person name="Wang C."/>
        </authorList>
    </citation>
    <scope>NUCLEOTIDE SEQUENCE [LARGE SCALE GENOMIC DNA]</scope>
    <source>
        <strain evidence="3 4">K23C18032701</strain>
    </source>
</reference>
<evidence type="ECO:0000259" key="2">
    <source>
        <dbReference type="Pfam" id="PF13568"/>
    </source>
</evidence>
<feature type="domain" description="Outer membrane protein beta-barrel" evidence="2">
    <location>
        <begin position="23"/>
        <end position="222"/>
    </location>
</feature>
<keyword evidence="1" id="KW-0732">Signal</keyword>
<organism evidence="3 4">
    <name type="scientific">Deminuibacter soli</name>
    <dbReference type="NCBI Taxonomy" id="2291815"/>
    <lineage>
        <taxon>Bacteria</taxon>
        <taxon>Pseudomonadati</taxon>
        <taxon>Bacteroidota</taxon>
        <taxon>Chitinophagia</taxon>
        <taxon>Chitinophagales</taxon>
        <taxon>Chitinophagaceae</taxon>
        <taxon>Deminuibacter</taxon>
    </lineage>
</organism>
<dbReference type="Pfam" id="PF13568">
    <property type="entry name" value="OMP_b-brl_2"/>
    <property type="match status" value="1"/>
</dbReference>
<dbReference type="OrthoDB" id="947434at2"/>
<evidence type="ECO:0000256" key="1">
    <source>
        <dbReference type="SAM" id="SignalP"/>
    </source>
</evidence>
<proteinExistence type="predicted"/>
<keyword evidence="4" id="KW-1185">Reference proteome</keyword>
<name>A0A3E1NM17_9BACT</name>
<dbReference type="InterPro" id="IPR025665">
    <property type="entry name" value="Beta-barrel_OMP_2"/>
</dbReference>